<dbReference type="KEGG" id="rtn:A6122_2740"/>
<feature type="transmembrane region" description="Helical" evidence="1">
    <location>
        <begin position="38"/>
        <end position="57"/>
    </location>
</feature>
<gene>
    <name evidence="2" type="ORF">A6122_2740</name>
</gene>
<sequence length="65" mass="7294">MTANRRMSPALFATLVLAPVVAVHVVMQVVTAPGLSWELLSVLIIYAAFWLSVFAVWRRTGRRRP</sequence>
<dbReference type="AlphaFoldDB" id="A0A160KV72"/>
<dbReference type="RefSeq" id="WP_146076806.1">
    <property type="nucleotide sequence ID" value="NZ_CP015515.1"/>
</dbReference>
<keyword evidence="3" id="KW-1185">Reference proteome</keyword>
<proteinExistence type="predicted"/>
<protein>
    <submittedName>
        <fullName evidence="2">Uncharacterized protein</fullName>
    </submittedName>
</protein>
<dbReference type="Proteomes" id="UP000077071">
    <property type="component" value="Chromosome"/>
</dbReference>
<keyword evidence="1" id="KW-1133">Transmembrane helix</keyword>
<keyword evidence="1" id="KW-0472">Membrane</keyword>
<dbReference type="EMBL" id="CP015515">
    <property type="protein sequence ID" value="AND17850.1"/>
    <property type="molecule type" value="Genomic_DNA"/>
</dbReference>
<dbReference type="PATRIC" id="fig|33888.3.peg.3075"/>
<evidence type="ECO:0000313" key="2">
    <source>
        <dbReference type="EMBL" id="AND17850.1"/>
    </source>
</evidence>
<organism evidence="2 3">
    <name type="scientific">Rathayibacter tritici</name>
    <dbReference type="NCBI Taxonomy" id="33888"/>
    <lineage>
        <taxon>Bacteria</taxon>
        <taxon>Bacillati</taxon>
        <taxon>Actinomycetota</taxon>
        <taxon>Actinomycetes</taxon>
        <taxon>Micrococcales</taxon>
        <taxon>Microbacteriaceae</taxon>
        <taxon>Rathayibacter</taxon>
    </lineage>
</organism>
<reference evidence="2 3" key="1">
    <citation type="submission" date="2016-05" db="EMBL/GenBank/DDBJ databases">
        <title>Complete genome sequence of Rathayibacter tritici NCPPB 1953.</title>
        <authorList>
            <person name="Park J."/>
            <person name="Lee H.-H."/>
            <person name="Lee S.-W."/>
            <person name="Seo Y.-S."/>
        </authorList>
    </citation>
    <scope>NUCLEOTIDE SEQUENCE [LARGE SCALE GENOMIC DNA]</scope>
    <source>
        <strain evidence="2 3">NCPPB 1953</strain>
    </source>
</reference>
<accession>A0A160KV72</accession>
<name>A0A160KV72_9MICO</name>
<dbReference type="OrthoDB" id="9956140at2"/>
<keyword evidence="1" id="KW-0812">Transmembrane</keyword>
<evidence type="ECO:0000313" key="3">
    <source>
        <dbReference type="Proteomes" id="UP000077071"/>
    </source>
</evidence>
<evidence type="ECO:0000256" key="1">
    <source>
        <dbReference type="SAM" id="Phobius"/>
    </source>
</evidence>